<dbReference type="InterPro" id="IPR036365">
    <property type="entry name" value="PGBD-like_sf"/>
</dbReference>
<name>A0ABV4HU46_9GAMM</name>
<dbReference type="RefSeq" id="WP_370563445.1">
    <property type="nucleotide sequence ID" value="NZ_JBFWIB010000004.1"/>
</dbReference>
<evidence type="ECO:0000313" key="9">
    <source>
        <dbReference type="Proteomes" id="UP001566331"/>
    </source>
</evidence>
<dbReference type="InterPro" id="IPR036505">
    <property type="entry name" value="Amidase/PGRP_sf"/>
</dbReference>
<dbReference type="InterPro" id="IPR051206">
    <property type="entry name" value="NAMLAA_amidase_2"/>
</dbReference>
<reference evidence="8 9" key="1">
    <citation type="submission" date="2024-07" db="EMBL/GenBank/DDBJ databases">
        <title>Luteimonas salilacus sp. nov., isolated from the shore soil of Salt Lake in Tibet of China.</title>
        <authorList>
            <person name="Zhang X."/>
            <person name="Li A."/>
        </authorList>
    </citation>
    <scope>NUCLEOTIDE SEQUENCE [LARGE SCALE GENOMIC DNA]</scope>
    <source>
        <strain evidence="8 9">B3-2-R+30</strain>
    </source>
</reference>
<dbReference type="Pfam" id="PF01510">
    <property type="entry name" value="Amidase_2"/>
    <property type="match status" value="1"/>
</dbReference>
<gene>
    <name evidence="8" type="ORF">AB6713_16950</name>
</gene>
<evidence type="ECO:0000313" key="8">
    <source>
        <dbReference type="EMBL" id="MEZ0476287.1"/>
    </source>
</evidence>
<comment type="similarity">
    <text evidence="2">Belongs to the N-acetylmuramoyl-L-alanine amidase 2 family.</text>
</comment>
<dbReference type="CDD" id="cd06583">
    <property type="entry name" value="PGRP"/>
    <property type="match status" value="1"/>
</dbReference>
<comment type="caution">
    <text evidence="8">The sequence shown here is derived from an EMBL/GenBank/DDBJ whole genome shotgun (WGS) entry which is preliminary data.</text>
</comment>
<sequence length="276" mass="30093">MPFLRSRLLAIAAALLLAGCAASPLRIDTRHQAAVQASRVQFLVLHYTVADFDESLRLLTGTQPGVSAHYLVRDDPVRVYRLVDEGRLARHAGESWWAGTTPLNASSVGIEIVNPGYTDTPEGRVYAPYPQEQIDTVIRLAREIVARHGIRPDHVLGHADVAPGRKQDPGPQFPWRQLAEAGLILWPDAAQVEERLAFHQRNPLPAIAWFQERLATVGYRVPCGGELDDATRAALGTFQMKYRPADIAGVPDAETAALLDVVSTPGGMHSLAPPAE</sequence>
<dbReference type="GO" id="GO:0008745">
    <property type="term" value="F:N-acetylmuramoyl-L-alanine amidase activity"/>
    <property type="evidence" value="ECO:0007669"/>
    <property type="project" value="UniProtKB-EC"/>
</dbReference>
<evidence type="ECO:0000256" key="1">
    <source>
        <dbReference type="ARBA" id="ARBA00001561"/>
    </source>
</evidence>
<dbReference type="Gene3D" id="1.10.101.10">
    <property type="entry name" value="PGBD-like superfamily/PGBD"/>
    <property type="match status" value="1"/>
</dbReference>
<protein>
    <recommendedName>
        <fullName evidence="3">N-acetylmuramoyl-L-alanine amidase</fullName>
        <ecNumber evidence="3">3.5.1.28</ecNumber>
    </recommendedName>
</protein>
<dbReference type="EC" id="3.5.1.28" evidence="3"/>
<dbReference type="InterPro" id="IPR002502">
    <property type="entry name" value="Amidase_domain"/>
</dbReference>
<keyword evidence="5" id="KW-0961">Cell wall biogenesis/degradation</keyword>
<organism evidence="8 9">
    <name type="scientific">Luteimonas salinilitoris</name>
    <dbReference type="NCBI Taxonomy" id="3237697"/>
    <lineage>
        <taxon>Bacteria</taxon>
        <taxon>Pseudomonadati</taxon>
        <taxon>Pseudomonadota</taxon>
        <taxon>Gammaproteobacteria</taxon>
        <taxon>Lysobacterales</taxon>
        <taxon>Lysobacteraceae</taxon>
        <taxon>Luteimonas</taxon>
    </lineage>
</organism>
<dbReference type="SUPFAM" id="SSF55846">
    <property type="entry name" value="N-acetylmuramoyl-L-alanine amidase-like"/>
    <property type="match status" value="1"/>
</dbReference>
<evidence type="ECO:0000256" key="2">
    <source>
        <dbReference type="ARBA" id="ARBA00007553"/>
    </source>
</evidence>
<keyword evidence="9" id="KW-1185">Reference proteome</keyword>
<proteinExistence type="inferred from homology"/>
<dbReference type="InterPro" id="IPR002477">
    <property type="entry name" value="Peptidoglycan-bd-like"/>
</dbReference>
<evidence type="ECO:0000259" key="7">
    <source>
        <dbReference type="SMART" id="SM00644"/>
    </source>
</evidence>
<dbReference type="PROSITE" id="PS51257">
    <property type="entry name" value="PROKAR_LIPOPROTEIN"/>
    <property type="match status" value="1"/>
</dbReference>
<accession>A0ABV4HU46</accession>
<dbReference type="EMBL" id="JBFWIC010000031">
    <property type="protein sequence ID" value="MEZ0476287.1"/>
    <property type="molecule type" value="Genomic_DNA"/>
</dbReference>
<dbReference type="PANTHER" id="PTHR30417:SF1">
    <property type="entry name" value="N-ACETYLMURAMOYL-L-ALANINE AMIDASE AMID"/>
    <property type="match status" value="1"/>
</dbReference>
<comment type="catalytic activity">
    <reaction evidence="1">
        <text>Hydrolyzes the link between N-acetylmuramoyl residues and L-amino acid residues in certain cell-wall glycopeptides.</text>
        <dbReference type="EC" id="3.5.1.28"/>
    </reaction>
</comment>
<keyword evidence="4 8" id="KW-0378">Hydrolase</keyword>
<evidence type="ECO:0000256" key="3">
    <source>
        <dbReference type="ARBA" id="ARBA00011901"/>
    </source>
</evidence>
<dbReference type="PANTHER" id="PTHR30417">
    <property type="entry name" value="N-ACETYLMURAMOYL-L-ALANINE AMIDASE AMID"/>
    <property type="match status" value="1"/>
</dbReference>
<evidence type="ECO:0000256" key="5">
    <source>
        <dbReference type="ARBA" id="ARBA00023316"/>
    </source>
</evidence>
<dbReference type="InterPro" id="IPR036366">
    <property type="entry name" value="PGBDSf"/>
</dbReference>
<evidence type="ECO:0000256" key="6">
    <source>
        <dbReference type="SAM" id="SignalP"/>
    </source>
</evidence>
<feature type="chain" id="PRO_5047065817" description="N-acetylmuramoyl-L-alanine amidase" evidence="6">
    <location>
        <begin position="22"/>
        <end position="276"/>
    </location>
</feature>
<evidence type="ECO:0000256" key="4">
    <source>
        <dbReference type="ARBA" id="ARBA00022801"/>
    </source>
</evidence>
<keyword evidence="6" id="KW-0732">Signal</keyword>
<feature type="signal peptide" evidence="6">
    <location>
        <begin position="1"/>
        <end position="21"/>
    </location>
</feature>
<dbReference type="Proteomes" id="UP001566331">
    <property type="component" value="Unassembled WGS sequence"/>
</dbReference>
<feature type="domain" description="N-acetylmuramoyl-L-alanine amidase" evidence="7">
    <location>
        <begin position="28"/>
        <end position="170"/>
    </location>
</feature>
<dbReference type="SMART" id="SM00644">
    <property type="entry name" value="Ami_2"/>
    <property type="match status" value="1"/>
</dbReference>
<dbReference type="Pfam" id="PF01471">
    <property type="entry name" value="PG_binding_1"/>
    <property type="match status" value="1"/>
</dbReference>
<dbReference type="Gene3D" id="3.40.80.10">
    <property type="entry name" value="Peptidoglycan recognition protein-like"/>
    <property type="match status" value="1"/>
</dbReference>
<dbReference type="SUPFAM" id="SSF47090">
    <property type="entry name" value="PGBD-like"/>
    <property type="match status" value="1"/>
</dbReference>